<evidence type="ECO:0000256" key="4">
    <source>
        <dbReference type="PROSITE-ProRule" id="PRU00169"/>
    </source>
</evidence>
<comment type="caution">
    <text evidence="4">Lacks conserved residue(s) required for the propagation of feature annotation.</text>
</comment>
<dbReference type="InterPro" id="IPR001789">
    <property type="entry name" value="Sig_transdc_resp-reg_receiver"/>
</dbReference>
<gene>
    <name evidence="7" type="ORF">ACFQE6_19200</name>
</gene>
<dbReference type="InterPro" id="IPR036390">
    <property type="entry name" value="WH_DNA-bd_sf"/>
</dbReference>
<dbReference type="RefSeq" id="WP_273739955.1">
    <property type="nucleotide sequence ID" value="NZ_JAQIVI010000318.1"/>
</dbReference>
<reference evidence="7 8" key="1">
    <citation type="journal article" date="2019" name="Int. J. Syst. Evol. Microbiol.">
        <title>The Global Catalogue of Microorganisms (GCM) 10K type strain sequencing project: providing services to taxonomists for standard genome sequencing and annotation.</title>
        <authorList>
            <consortium name="The Broad Institute Genomics Platform"/>
            <consortium name="The Broad Institute Genome Sequencing Center for Infectious Disease"/>
            <person name="Wu L."/>
            <person name="Ma J."/>
        </authorList>
    </citation>
    <scope>NUCLEOTIDE SEQUENCE [LARGE SCALE GENOMIC DNA]</scope>
    <source>
        <strain evidence="7 8">LMG 29247</strain>
    </source>
</reference>
<dbReference type="PROSITE" id="PS50110">
    <property type="entry name" value="RESPONSE_REGULATORY"/>
    <property type="match status" value="1"/>
</dbReference>
<keyword evidence="3" id="KW-0804">Transcription</keyword>
<evidence type="ECO:0000256" key="3">
    <source>
        <dbReference type="ARBA" id="ARBA00023163"/>
    </source>
</evidence>
<dbReference type="InterPro" id="IPR036388">
    <property type="entry name" value="WH-like_DNA-bd_sf"/>
</dbReference>
<dbReference type="Gene3D" id="1.10.10.10">
    <property type="entry name" value="Winged helix-like DNA-binding domain superfamily/Winged helix DNA-binding domain"/>
    <property type="match status" value="1"/>
</dbReference>
<dbReference type="Proteomes" id="UP001596383">
    <property type="component" value="Unassembled WGS sequence"/>
</dbReference>
<dbReference type="PANTHER" id="PTHR33204:SF18">
    <property type="entry name" value="TRANSCRIPTIONAL REGULATORY PROTEIN"/>
    <property type="match status" value="1"/>
</dbReference>
<organism evidence="7 8">
    <name type="scientific">Natrinema soli</name>
    <dbReference type="NCBI Taxonomy" id="1930624"/>
    <lineage>
        <taxon>Archaea</taxon>
        <taxon>Methanobacteriati</taxon>
        <taxon>Methanobacteriota</taxon>
        <taxon>Stenosarchaea group</taxon>
        <taxon>Halobacteria</taxon>
        <taxon>Halobacteriales</taxon>
        <taxon>Natrialbaceae</taxon>
        <taxon>Natrinema</taxon>
    </lineage>
</organism>
<dbReference type="SUPFAM" id="SSF46785">
    <property type="entry name" value="Winged helix' DNA-binding domain"/>
    <property type="match status" value="1"/>
</dbReference>
<evidence type="ECO:0000259" key="6">
    <source>
        <dbReference type="PROSITE" id="PS51118"/>
    </source>
</evidence>
<dbReference type="GO" id="GO:0003677">
    <property type="term" value="F:DNA binding"/>
    <property type="evidence" value="ECO:0007669"/>
    <property type="project" value="UniProtKB-KW"/>
</dbReference>
<keyword evidence="2" id="KW-0238">DNA-binding</keyword>
<dbReference type="Gene3D" id="3.40.50.2300">
    <property type="match status" value="1"/>
</dbReference>
<dbReference type="InterPro" id="IPR002577">
    <property type="entry name" value="HTH_HxlR"/>
</dbReference>
<protein>
    <submittedName>
        <fullName evidence="7">Winged helix-turn-helix transcriptional regulator</fullName>
    </submittedName>
</protein>
<evidence type="ECO:0000313" key="7">
    <source>
        <dbReference type="EMBL" id="MFC6767026.1"/>
    </source>
</evidence>
<feature type="domain" description="HTH hxlR-type" evidence="6">
    <location>
        <begin position="12"/>
        <end position="112"/>
    </location>
</feature>
<accession>A0ABD5SPB3</accession>
<dbReference type="AlphaFoldDB" id="A0ABD5SPB3"/>
<proteinExistence type="predicted"/>
<dbReference type="InterPro" id="IPR011006">
    <property type="entry name" value="CheY-like_superfamily"/>
</dbReference>
<dbReference type="PROSITE" id="PS51118">
    <property type="entry name" value="HTH_HXLR"/>
    <property type="match status" value="1"/>
</dbReference>
<dbReference type="PANTHER" id="PTHR33204">
    <property type="entry name" value="TRANSCRIPTIONAL REGULATOR, MARR FAMILY"/>
    <property type="match status" value="1"/>
</dbReference>
<evidence type="ECO:0000259" key="5">
    <source>
        <dbReference type="PROSITE" id="PS50110"/>
    </source>
</evidence>
<keyword evidence="1" id="KW-0805">Transcription regulation</keyword>
<dbReference type="Pfam" id="PF01638">
    <property type="entry name" value="HxlR"/>
    <property type="match status" value="1"/>
</dbReference>
<evidence type="ECO:0000313" key="8">
    <source>
        <dbReference type="Proteomes" id="UP001596383"/>
    </source>
</evidence>
<evidence type="ECO:0000256" key="2">
    <source>
        <dbReference type="ARBA" id="ARBA00023125"/>
    </source>
</evidence>
<evidence type="ECO:0000256" key="1">
    <source>
        <dbReference type="ARBA" id="ARBA00023015"/>
    </source>
</evidence>
<sequence>MGRPRVDVSADARVALDVLSLLSNKWHPVVVVALTHHGPSGFNDLLDVIPDISGKVLSETLETLVEANLVERTVISESPLRVEYGLTSAGEEMEPIFEALSEWGTRHLETNAPTVLIADGDRRLLDMYGEWLSDQYEVVRAPDGRALESALEDGPAVVVFELGLPGAAPDDVIESVGDRRRTIALVGDRPTFDLLALECDDVLRKPIVRETALEAIETQLARIDEPDEQRERASLTAKLSLFRSVYSRETLEPNPRYVEARSRLESLDAAVDE</sequence>
<name>A0ABD5SPB3_9EURY</name>
<dbReference type="SUPFAM" id="SSF52172">
    <property type="entry name" value="CheY-like"/>
    <property type="match status" value="1"/>
</dbReference>
<dbReference type="EMBL" id="JBHSWV010000318">
    <property type="protein sequence ID" value="MFC6767026.1"/>
    <property type="molecule type" value="Genomic_DNA"/>
</dbReference>
<feature type="domain" description="Response regulatory" evidence="5">
    <location>
        <begin position="114"/>
        <end position="220"/>
    </location>
</feature>
<comment type="caution">
    <text evidence="7">The sequence shown here is derived from an EMBL/GenBank/DDBJ whole genome shotgun (WGS) entry which is preliminary data.</text>
</comment>
<keyword evidence="8" id="KW-1185">Reference proteome</keyword>